<evidence type="ECO:0000256" key="1">
    <source>
        <dbReference type="ARBA" id="ARBA00012265"/>
    </source>
</evidence>
<dbReference type="OrthoDB" id="2387925at2759"/>
<dbReference type="AlphaFoldDB" id="A0A6A6HRJ9"/>
<comment type="catalytic activity">
    <reaction evidence="2">
        <text>4-demethylwyosine(37) in tRNA(Phe) + S-adenosyl-L-methionine = 4-demethyl-7-[(3S)-3-amino-3-carboxypropyl]wyosine(37) in tRNA(Phe) + S-methyl-5'-thioadenosine + H(+)</text>
        <dbReference type="Rhea" id="RHEA:36355"/>
        <dbReference type="Rhea" id="RHEA-COMP:10164"/>
        <dbReference type="Rhea" id="RHEA-COMP:10378"/>
        <dbReference type="ChEBI" id="CHEBI:15378"/>
        <dbReference type="ChEBI" id="CHEBI:17509"/>
        <dbReference type="ChEBI" id="CHEBI:59789"/>
        <dbReference type="ChEBI" id="CHEBI:64315"/>
        <dbReference type="ChEBI" id="CHEBI:73550"/>
        <dbReference type="EC" id="2.5.1.114"/>
    </reaction>
</comment>
<protein>
    <recommendedName>
        <fullName evidence="1">tRNA(Phe) (4-demethylwyosine(37)-C(7)) aminocarboxypropyltransferase</fullName>
        <ecNumber evidence="1">2.5.1.114</ecNumber>
    </recommendedName>
</protein>
<evidence type="ECO:0000259" key="3">
    <source>
        <dbReference type="PROSITE" id="PS51684"/>
    </source>
</evidence>
<dbReference type="InterPro" id="IPR030382">
    <property type="entry name" value="MeTrfase_TRM5/TYW2"/>
</dbReference>
<dbReference type="PROSITE" id="PS51684">
    <property type="entry name" value="SAM_MT_TRM5_TYW2"/>
    <property type="match status" value="1"/>
</dbReference>
<evidence type="ECO:0000313" key="4">
    <source>
        <dbReference type="EMBL" id="KAF2240163.1"/>
    </source>
</evidence>
<accession>A0A6A6HRJ9</accession>
<feature type="domain" description="SAM-dependent methyltransferase TRM5/TYW2-type" evidence="3">
    <location>
        <begin position="1"/>
        <end position="228"/>
    </location>
</feature>
<dbReference type="GO" id="GO:0008175">
    <property type="term" value="F:tRNA methyltransferase activity"/>
    <property type="evidence" value="ECO:0007669"/>
    <property type="project" value="TreeGrafter"/>
</dbReference>
<name>A0A6A6HRJ9_VIRVR</name>
<dbReference type="GO" id="GO:0030488">
    <property type="term" value="P:tRNA methylation"/>
    <property type="evidence" value="ECO:0007669"/>
    <property type="project" value="TreeGrafter"/>
</dbReference>
<evidence type="ECO:0000256" key="2">
    <source>
        <dbReference type="ARBA" id="ARBA00049400"/>
    </source>
</evidence>
<dbReference type="EC" id="2.5.1.114" evidence="1"/>
<evidence type="ECO:0000313" key="5">
    <source>
        <dbReference type="Proteomes" id="UP000800092"/>
    </source>
</evidence>
<dbReference type="InterPro" id="IPR029063">
    <property type="entry name" value="SAM-dependent_MTases_sf"/>
</dbReference>
<reference evidence="4" key="1">
    <citation type="journal article" date="2020" name="Stud. Mycol.">
        <title>101 Dothideomycetes genomes: a test case for predicting lifestyles and emergence of pathogens.</title>
        <authorList>
            <person name="Haridas S."/>
            <person name="Albert R."/>
            <person name="Binder M."/>
            <person name="Bloem J."/>
            <person name="Labutti K."/>
            <person name="Salamov A."/>
            <person name="Andreopoulos B."/>
            <person name="Baker S."/>
            <person name="Barry K."/>
            <person name="Bills G."/>
            <person name="Bluhm B."/>
            <person name="Cannon C."/>
            <person name="Castanera R."/>
            <person name="Culley D."/>
            <person name="Daum C."/>
            <person name="Ezra D."/>
            <person name="Gonzalez J."/>
            <person name="Henrissat B."/>
            <person name="Kuo A."/>
            <person name="Liang C."/>
            <person name="Lipzen A."/>
            <person name="Lutzoni F."/>
            <person name="Magnuson J."/>
            <person name="Mondo S."/>
            <person name="Nolan M."/>
            <person name="Ohm R."/>
            <person name="Pangilinan J."/>
            <person name="Park H.-J."/>
            <person name="Ramirez L."/>
            <person name="Alfaro M."/>
            <person name="Sun H."/>
            <person name="Tritt A."/>
            <person name="Yoshinaga Y."/>
            <person name="Zwiers L.-H."/>
            <person name="Turgeon B."/>
            <person name="Goodwin S."/>
            <person name="Spatafora J."/>
            <person name="Crous P."/>
            <person name="Grigoriev I."/>
        </authorList>
    </citation>
    <scope>NUCLEOTIDE SEQUENCE</scope>
    <source>
        <strain evidence="4">Tuck. ex Michener</strain>
    </source>
</reference>
<organism evidence="4 5">
    <name type="scientific">Viridothelium virens</name>
    <name type="common">Speckled blister lichen</name>
    <name type="synonym">Trypethelium virens</name>
    <dbReference type="NCBI Taxonomy" id="1048519"/>
    <lineage>
        <taxon>Eukaryota</taxon>
        <taxon>Fungi</taxon>
        <taxon>Dikarya</taxon>
        <taxon>Ascomycota</taxon>
        <taxon>Pezizomycotina</taxon>
        <taxon>Dothideomycetes</taxon>
        <taxon>Dothideomycetes incertae sedis</taxon>
        <taxon>Trypetheliales</taxon>
        <taxon>Trypetheliaceae</taxon>
        <taxon>Viridothelium</taxon>
    </lineage>
</organism>
<gene>
    <name evidence="4" type="ORF">EV356DRAFT_496056</name>
</gene>
<dbReference type="GO" id="GO:0005737">
    <property type="term" value="C:cytoplasm"/>
    <property type="evidence" value="ECO:0007669"/>
    <property type="project" value="TreeGrafter"/>
</dbReference>
<dbReference type="GO" id="GO:0102522">
    <property type="term" value="F:tRNA 4-demethylwyosine alpha-amino-alpha-carboxypropyltransferase activity"/>
    <property type="evidence" value="ECO:0007669"/>
    <property type="project" value="UniProtKB-EC"/>
</dbReference>
<dbReference type="PANTHER" id="PTHR23245:SF25">
    <property type="entry name" value="TRNA WYBUTOSINE-SYNTHESIZING PROTEIN 2 HOMOLOG"/>
    <property type="match status" value="1"/>
</dbReference>
<dbReference type="Proteomes" id="UP000800092">
    <property type="component" value="Unassembled WGS sequence"/>
</dbReference>
<dbReference type="EMBL" id="ML991771">
    <property type="protein sequence ID" value="KAF2240163.1"/>
    <property type="molecule type" value="Genomic_DNA"/>
</dbReference>
<sequence>MFSRGNISEKSRLLSLPSVAESVQRGREKGNGCAAVDLYGGIGYFAFSYVKAGVRLCLCWEINGWSVEGLRRGAVANKWSTQVVIPEGKQAKMGDEANEYDIKCDDSRLLVFQESNEFATRRIQKLREQLPPIRHVNCGLLPCSKPSWQTALEVMDIFEGGWLHLHQNIAVKEIVETAQDTLEKIQTIAADMWNDGGTPRVLELQNVEQVKTYAPGVMHCVLDIFIPPAPS</sequence>
<keyword evidence="5" id="KW-1185">Reference proteome</keyword>
<dbReference type="Gene3D" id="3.40.50.150">
    <property type="entry name" value="Vaccinia Virus protein VP39"/>
    <property type="match status" value="1"/>
</dbReference>
<dbReference type="SUPFAM" id="SSF53335">
    <property type="entry name" value="S-adenosyl-L-methionine-dependent methyltransferases"/>
    <property type="match status" value="1"/>
</dbReference>
<dbReference type="PANTHER" id="PTHR23245">
    <property type="entry name" value="TRNA METHYLTRANSFERASE"/>
    <property type="match status" value="1"/>
</dbReference>
<proteinExistence type="predicted"/>
<dbReference type="GO" id="GO:0031591">
    <property type="term" value="P:wybutosine biosynthetic process"/>
    <property type="evidence" value="ECO:0007669"/>
    <property type="project" value="TreeGrafter"/>
</dbReference>